<keyword evidence="3" id="KW-0804">Transcription</keyword>
<evidence type="ECO:0000256" key="2">
    <source>
        <dbReference type="ARBA" id="ARBA00023125"/>
    </source>
</evidence>
<dbReference type="CDD" id="cd00093">
    <property type="entry name" value="HTH_XRE"/>
    <property type="match status" value="1"/>
</dbReference>
<sequence length="66" mass="7608">MKFGERLRTLRIERNLSQEKLAALAETDKSWISEVELAKRDIQLTSIGKLADALEISLKELLDFDF</sequence>
<dbReference type="EMBL" id="CP043451">
    <property type="protein sequence ID" value="QEM08234.1"/>
    <property type="molecule type" value="Genomic_DNA"/>
</dbReference>
<dbReference type="SUPFAM" id="SSF47413">
    <property type="entry name" value="lambda repressor-like DNA-binding domains"/>
    <property type="match status" value="1"/>
</dbReference>
<accession>A0AAE6JM45</accession>
<feature type="domain" description="HTH cro/C1-type" evidence="4">
    <location>
        <begin position="7"/>
        <end position="61"/>
    </location>
</feature>
<reference evidence="5 6" key="1">
    <citation type="submission" date="2019-08" db="EMBL/GenBank/DDBJ databases">
        <title>Comparative genome analysis confer to the adaptation heavy metal polluted environment.</title>
        <authorList>
            <person name="Li Y."/>
        </authorList>
    </citation>
    <scope>NUCLEOTIDE SEQUENCE [LARGE SCALE GENOMIC DNA]</scope>
    <source>
        <strain evidence="5 6">P2</strain>
    </source>
</reference>
<dbReference type="Proteomes" id="UP000250557">
    <property type="component" value="Chromosome"/>
</dbReference>
<dbReference type="PANTHER" id="PTHR46797:SF23">
    <property type="entry name" value="HTH-TYPE TRANSCRIPTIONAL REGULATOR SUTR"/>
    <property type="match status" value="1"/>
</dbReference>
<organism evidence="5 6">
    <name type="scientific">Mucilaginibacter rubeus</name>
    <dbReference type="NCBI Taxonomy" id="2027860"/>
    <lineage>
        <taxon>Bacteria</taxon>
        <taxon>Pseudomonadati</taxon>
        <taxon>Bacteroidota</taxon>
        <taxon>Sphingobacteriia</taxon>
        <taxon>Sphingobacteriales</taxon>
        <taxon>Sphingobacteriaceae</taxon>
        <taxon>Mucilaginibacter</taxon>
    </lineage>
</organism>
<dbReference type="AlphaFoldDB" id="A0AAE6JM45"/>
<dbReference type="Pfam" id="PF13560">
    <property type="entry name" value="HTH_31"/>
    <property type="match status" value="1"/>
</dbReference>
<keyword evidence="2" id="KW-0238">DNA-binding</keyword>
<dbReference type="SMART" id="SM00530">
    <property type="entry name" value="HTH_XRE"/>
    <property type="match status" value="1"/>
</dbReference>
<name>A0AAE6JM45_9SPHI</name>
<keyword evidence="1" id="KW-0805">Transcription regulation</keyword>
<evidence type="ECO:0000256" key="1">
    <source>
        <dbReference type="ARBA" id="ARBA00023015"/>
    </source>
</evidence>
<evidence type="ECO:0000313" key="5">
    <source>
        <dbReference type="EMBL" id="QEM08234.1"/>
    </source>
</evidence>
<protein>
    <submittedName>
        <fullName evidence="5">Helix-turn-helix transcriptional regulator</fullName>
    </submittedName>
</protein>
<dbReference type="Gene3D" id="1.10.260.40">
    <property type="entry name" value="lambda repressor-like DNA-binding domains"/>
    <property type="match status" value="1"/>
</dbReference>
<evidence type="ECO:0000259" key="4">
    <source>
        <dbReference type="PROSITE" id="PS50943"/>
    </source>
</evidence>
<evidence type="ECO:0000256" key="3">
    <source>
        <dbReference type="ARBA" id="ARBA00023163"/>
    </source>
</evidence>
<dbReference type="InterPro" id="IPR050807">
    <property type="entry name" value="TransReg_Diox_bact_type"/>
</dbReference>
<dbReference type="PANTHER" id="PTHR46797">
    <property type="entry name" value="HTH-TYPE TRANSCRIPTIONAL REGULATOR"/>
    <property type="match status" value="1"/>
</dbReference>
<dbReference type="InterPro" id="IPR001387">
    <property type="entry name" value="Cro/C1-type_HTH"/>
</dbReference>
<gene>
    <name evidence="5" type="ORF">DIU31_009380</name>
</gene>
<evidence type="ECO:0000313" key="6">
    <source>
        <dbReference type="Proteomes" id="UP000250557"/>
    </source>
</evidence>
<proteinExistence type="predicted"/>
<dbReference type="PROSITE" id="PS50943">
    <property type="entry name" value="HTH_CROC1"/>
    <property type="match status" value="1"/>
</dbReference>
<dbReference type="GO" id="GO:0005829">
    <property type="term" value="C:cytosol"/>
    <property type="evidence" value="ECO:0007669"/>
    <property type="project" value="TreeGrafter"/>
</dbReference>
<dbReference type="InterPro" id="IPR010982">
    <property type="entry name" value="Lambda_DNA-bd_dom_sf"/>
</dbReference>
<dbReference type="GO" id="GO:0003700">
    <property type="term" value="F:DNA-binding transcription factor activity"/>
    <property type="evidence" value="ECO:0007669"/>
    <property type="project" value="TreeGrafter"/>
</dbReference>
<dbReference type="GO" id="GO:0003677">
    <property type="term" value="F:DNA binding"/>
    <property type="evidence" value="ECO:0007669"/>
    <property type="project" value="UniProtKB-KW"/>
</dbReference>